<evidence type="ECO:0000313" key="7">
    <source>
        <dbReference type="EMBL" id="THD81371.1"/>
    </source>
</evidence>
<evidence type="ECO:0000256" key="5">
    <source>
        <dbReference type="SAM" id="SignalP"/>
    </source>
</evidence>
<dbReference type="InterPro" id="IPR051459">
    <property type="entry name" value="Cytochrome_c-type_DH"/>
</dbReference>
<feature type="signal peptide" evidence="5">
    <location>
        <begin position="1"/>
        <end position="21"/>
    </location>
</feature>
<dbReference type="InterPro" id="IPR009056">
    <property type="entry name" value="Cyt_c-like_dom"/>
</dbReference>
<evidence type="ECO:0000256" key="3">
    <source>
        <dbReference type="ARBA" id="ARBA00023004"/>
    </source>
</evidence>
<dbReference type="PROSITE" id="PS51007">
    <property type="entry name" value="CYTC"/>
    <property type="match status" value="1"/>
</dbReference>
<name>A0A4V3V022_9RHOB</name>
<evidence type="ECO:0000259" key="6">
    <source>
        <dbReference type="PROSITE" id="PS51007"/>
    </source>
</evidence>
<dbReference type="OrthoDB" id="9811281at2"/>
<accession>A0A4V3V022</accession>
<dbReference type="PANTHER" id="PTHR35008:SF4">
    <property type="entry name" value="BLL4482 PROTEIN"/>
    <property type="match status" value="1"/>
</dbReference>
<dbReference type="SUPFAM" id="SSF46626">
    <property type="entry name" value="Cytochrome c"/>
    <property type="match status" value="1"/>
</dbReference>
<feature type="domain" description="Cytochrome c" evidence="6">
    <location>
        <begin position="25"/>
        <end position="136"/>
    </location>
</feature>
<proteinExistence type="predicted"/>
<dbReference type="GO" id="GO:0046872">
    <property type="term" value="F:metal ion binding"/>
    <property type="evidence" value="ECO:0007669"/>
    <property type="project" value="UniProtKB-KW"/>
</dbReference>
<feature type="chain" id="PRO_5020958155" evidence="5">
    <location>
        <begin position="22"/>
        <end position="164"/>
    </location>
</feature>
<evidence type="ECO:0000313" key="8">
    <source>
        <dbReference type="Proteomes" id="UP000309450"/>
    </source>
</evidence>
<evidence type="ECO:0000256" key="1">
    <source>
        <dbReference type="ARBA" id="ARBA00022617"/>
    </source>
</evidence>
<dbReference type="EMBL" id="SSND01000005">
    <property type="protein sequence ID" value="THD81371.1"/>
    <property type="molecule type" value="Genomic_DNA"/>
</dbReference>
<dbReference type="InterPro" id="IPR036909">
    <property type="entry name" value="Cyt_c-like_dom_sf"/>
</dbReference>
<sequence>MKSKVLPLGLLCGLAALPALAETPDLIARGEYLATIMDCHGCHMPRGSDGAPIATAGLSGGTVGFEIPGMGIFWPPNLTPDASGLGGWTDDQIATAITGGIRPDGRVLAPAMPWPSYARLSPDDLGALIAYLRAMPPVEAPRFDPVTDAGDAVAPFYRVSLPGQ</sequence>
<dbReference type="GO" id="GO:0020037">
    <property type="term" value="F:heme binding"/>
    <property type="evidence" value="ECO:0007669"/>
    <property type="project" value="InterPro"/>
</dbReference>
<dbReference type="Gene3D" id="1.10.760.10">
    <property type="entry name" value="Cytochrome c-like domain"/>
    <property type="match status" value="1"/>
</dbReference>
<keyword evidence="5" id="KW-0732">Signal</keyword>
<dbReference type="Proteomes" id="UP000309450">
    <property type="component" value="Unassembled WGS sequence"/>
</dbReference>
<keyword evidence="8" id="KW-1185">Reference proteome</keyword>
<dbReference type="GO" id="GO:0009055">
    <property type="term" value="F:electron transfer activity"/>
    <property type="evidence" value="ECO:0007669"/>
    <property type="project" value="InterPro"/>
</dbReference>
<dbReference type="PANTHER" id="PTHR35008">
    <property type="entry name" value="BLL4482 PROTEIN-RELATED"/>
    <property type="match status" value="1"/>
</dbReference>
<keyword evidence="1 4" id="KW-0349">Heme</keyword>
<dbReference type="AlphaFoldDB" id="A0A4V3V022"/>
<keyword evidence="2 4" id="KW-0479">Metal-binding</keyword>
<reference evidence="7 8" key="1">
    <citation type="submission" date="2019-04" db="EMBL/GenBank/DDBJ databases">
        <title>Draft genome sequence of Gemmobacter aestuarii sp. nov.</title>
        <authorList>
            <person name="Hameed A."/>
            <person name="Lin S.-Y."/>
            <person name="Shahina M."/>
            <person name="Lai W.-A."/>
            <person name="Young C.-C."/>
        </authorList>
    </citation>
    <scope>NUCLEOTIDE SEQUENCE [LARGE SCALE GENOMIC DNA]</scope>
    <source>
        <strain evidence="7 8">CC-PW-75</strain>
    </source>
</reference>
<comment type="caution">
    <text evidence="7">The sequence shown here is derived from an EMBL/GenBank/DDBJ whole genome shotgun (WGS) entry which is preliminary data.</text>
</comment>
<evidence type="ECO:0000256" key="2">
    <source>
        <dbReference type="ARBA" id="ARBA00022723"/>
    </source>
</evidence>
<dbReference type="RefSeq" id="WP_136395629.1">
    <property type="nucleotide sequence ID" value="NZ_SSND01000005.1"/>
</dbReference>
<organism evidence="7 8">
    <name type="scientific">Aliigemmobacter aestuarii</name>
    <dbReference type="NCBI Taxonomy" id="1445661"/>
    <lineage>
        <taxon>Bacteria</taxon>
        <taxon>Pseudomonadati</taxon>
        <taxon>Pseudomonadota</taxon>
        <taxon>Alphaproteobacteria</taxon>
        <taxon>Rhodobacterales</taxon>
        <taxon>Paracoccaceae</taxon>
        <taxon>Aliigemmobacter</taxon>
    </lineage>
</organism>
<dbReference type="Pfam" id="PF00034">
    <property type="entry name" value="Cytochrom_C"/>
    <property type="match status" value="1"/>
</dbReference>
<keyword evidence="3 4" id="KW-0408">Iron</keyword>
<gene>
    <name evidence="7" type="ORF">E7811_15715</name>
</gene>
<evidence type="ECO:0000256" key="4">
    <source>
        <dbReference type="PROSITE-ProRule" id="PRU00433"/>
    </source>
</evidence>
<protein>
    <submittedName>
        <fullName evidence="7">C-type cytochrome</fullName>
    </submittedName>
</protein>